<comment type="caution">
    <text evidence="1">The sequence shown here is derived from an EMBL/GenBank/DDBJ whole genome shotgun (WGS) entry which is preliminary data.</text>
</comment>
<evidence type="ECO:0000313" key="2">
    <source>
        <dbReference type="Proteomes" id="UP001321453"/>
    </source>
</evidence>
<protein>
    <submittedName>
        <fullName evidence="1">Uncharacterized protein</fullName>
    </submittedName>
</protein>
<keyword evidence="2" id="KW-1185">Reference proteome</keyword>
<organism evidence="1 2">
    <name type="scientific">Cellulomonas edaphi</name>
    <dbReference type="NCBI Taxonomy" id="3053468"/>
    <lineage>
        <taxon>Bacteria</taxon>
        <taxon>Bacillati</taxon>
        <taxon>Actinomycetota</taxon>
        <taxon>Actinomycetes</taxon>
        <taxon>Micrococcales</taxon>
        <taxon>Cellulomonadaceae</taxon>
        <taxon>Cellulomonas</taxon>
    </lineage>
</organism>
<dbReference type="RefSeq" id="WP_289446748.1">
    <property type="nucleotide sequence ID" value="NZ_JAUCGR010000002.1"/>
</dbReference>
<gene>
    <name evidence="1" type="ORF">QRT05_08805</name>
</gene>
<dbReference type="Proteomes" id="UP001321453">
    <property type="component" value="Unassembled WGS sequence"/>
</dbReference>
<evidence type="ECO:0000313" key="1">
    <source>
        <dbReference type="EMBL" id="MDM7831431.1"/>
    </source>
</evidence>
<name>A0ABT7S736_9CELL</name>
<proteinExistence type="predicted"/>
<reference evidence="1 2" key="1">
    <citation type="submission" date="2023-06" db="EMBL/GenBank/DDBJ databases">
        <title>Cellulomonas sp. MW9 Whole genome sequence.</title>
        <authorList>
            <person name="Park S."/>
        </authorList>
    </citation>
    <scope>NUCLEOTIDE SEQUENCE [LARGE SCALE GENOMIC DNA]</scope>
    <source>
        <strain evidence="1 2">MW9</strain>
    </source>
</reference>
<accession>A0ABT7S736</accession>
<dbReference type="EMBL" id="JAUCGR010000002">
    <property type="protein sequence ID" value="MDM7831431.1"/>
    <property type="molecule type" value="Genomic_DNA"/>
</dbReference>
<sequence length="64" mass="7079">MAKRGLTEFLLTYMGPAQVGNVRSARRPTTPEQRERDAELVAGFERVTGPDGREFLVERAAGTD</sequence>